<proteinExistence type="predicted"/>
<evidence type="ECO:0000313" key="1">
    <source>
        <dbReference type="Proteomes" id="UP001652624"/>
    </source>
</evidence>
<reference evidence="2" key="1">
    <citation type="submission" date="2025-08" db="UniProtKB">
        <authorList>
            <consortium name="RefSeq"/>
        </authorList>
    </citation>
    <scope>IDENTIFICATION</scope>
</reference>
<accession>A0ABM3VTW5</accession>
<sequence>MAVPMGAKRRCSCRGTEWCGCACETVSVFSPSAWRPAGRRPCPQAAAYGRCVQASTAPGSHLRKDLCVKEFEALRSCFVAALLLRTSWYISVSEAGWPGELNHSTPGPAIHHGHQCLAWSLFYSAVLAE</sequence>
<protein>
    <submittedName>
        <fullName evidence="2">NADH dehydrogenase [ubiquinone] 1 alpha subcomplex assembly factor 8 isoform X1</fullName>
    </submittedName>
</protein>
<gene>
    <name evidence="2" type="primary">NDUFAF8</name>
</gene>
<name>A0ABM3VTW5_ERIEU</name>
<dbReference type="Proteomes" id="UP001652624">
    <property type="component" value="Chromosome 14"/>
</dbReference>
<dbReference type="PANTHER" id="PTHR34561:SF1">
    <property type="entry name" value="NADH DEHYDROGENASE [UBIQUINONE] 1 ALPHA SUBCOMPLEX ASSEMBLY FACTOR 8"/>
    <property type="match status" value="1"/>
</dbReference>
<dbReference type="GeneID" id="132532795"/>
<evidence type="ECO:0000313" key="2">
    <source>
        <dbReference type="RefSeq" id="XP_060027782.1"/>
    </source>
</evidence>
<dbReference type="PANTHER" id="PTHR34561">
    <property type="entry name" value="NADH DEHYDROGENASE [UBIQUINONE] 1 ALPHA SUBCOMPLEX ASSEMBLY FACTOR 8"/>
    <property type="match status" value="1"/>
</dbReference>
<organism evidence="1 2">
    <name type="scientific">Erinaceus europaeus</name>
    <name type="common">Western European hedgehog</name>
    <dbReference type="NCBI Taxonomy" id="9365"/>
    <lineage>
        <taxon>Eukaryota</taxon>
        <taxon>Metazoa</taxon>
        <taxon>Chordata</taxon>
        <taxon>Craniata</taxon>
        <taxon>Vertebrata</taxon>
        <taxon>Euteleostomi</taxon>
        <taxon>Mammalia</taxon>
        <taxon>Eutheria</taxon>
        <taxon>Laurasiatheria</taxon>
        <taxon>Eulipotyphla</taxon>
        <taxon>Erinaceidae</taxon>
        <taxon>Erinaceinae</taxon>
        <taxon>Erinaceus</taxon>
    </lineage>
</organism>
<keyword evidence="1" id="KW-1185">Reference proteome</keyword>
<dbReference type="RefSeq" id="XP_060027782.1">
    <property type="nucleotide sequence ID" value="XM_060171799.1"/>
</dbReference>
<dbReference type="InterPro" id="IPR034595">
    <property type="entry name" value="NDUFAF8"/>
</dbReference>